<name>A0AAD8Y4D2_9STRA</name>
<evidence type="ECO:0000256" key="5">
    <source>
        <dbReference type="ARBA" id="ARBA00049447"/>
    </source>
</evidence>
<evidence type="ECO:0000259" key="8">
    <source>
        <dbReference type="Pfam" id="PF01207"/>
    </source>
</evidence>
<keyword evidence="9" id="KW-0560">Oxidoreductase</keyword>
<protein>
    <recommendedName>
        <fullName evidence="2">tRNA-dihydrouridine(47) synthase [NAD(P)(+)]</fullName>
        <ecNumber evidence="2">1.3.1.89</ecNumber>
    </recommendedName>
</protein>
<comment type="catalytic activity">
    <reaction evidence="5">
        <text>a 5,6-dihydrouridine in mRNA + NADP(+) = a uridine in mRNA + NADPH + H(+)</text>
        <dbReference type="Rhea" id="RHEA:69855"/>
        <dbReference type="Rhea" id="RHEA-COMP:14658"/>
        <dbReference type="Rhea" id="RHEA-COMP:17789"/>
        <dbReference type="ChEBI" id="CHEBI:15378"/>
        <dbReference type="ChEBI" id="CHEBI:57783"/>
        <dbReference type="ChEBI" id="CHEBI:58349"/>
        <dbReference type="ChEBI" id="CHEBI:65315"/>
        <dbReference type="ChEBI" id="CHEBI:74443"/>
    </reaction>
    <physiologicalReaction direction="right-to-left" evidence="5">
        <dbReference type="Rhea" id="RHEA:69857"/>
    </physiologicalReaction>
</comment>
<sequence>MQQQIAGQMILAPLTKGGNLPFRRLCADFGMEVSLSEMVYARSLLRGSPVEQARLRRWEGEQMFGVQIATNGVTEGLEAIRKLQESSSATVQFCDLNCGCPIYDVTRRGLGSSLLRSPQKLHKLVKGLVDGTDIPITVKIRVGCESDTINVLENVKAIREAGASAVTIHGRTAQQGYSKDANWELIQQAVAESREAGYGHIPIVGNGDILTHFEARRRMEETGVHSVMVGRGALIKPWIFKEFKDNATWSPTARERIEVYHTLATYMKEHFGDDEIGRKKAWTFLPWHFEFLSRYCSYPEDEFAVQSTEKPLIQSRMPSSTDADDPLDVLLANRSGDAHDVIASILWESDSDEVAFRKLNEFSESVEFNQILMTGSSSEEDQVLANPLPGKAGRWNKRRGRKPGPKRSDEEIAAIRAKRALKKEKIIASGGEWPPN</sequence>
<keyword evidence="10" id="KW-1185">Reference proteome</keyword>
<comment type="catalytic activity">
    <reaction evidence="3">
        <text>5,6-dihydrouridine(47) in tRNA + NAD(+) = uridine(47) in tRNA + NADH + H(+)</text>
        <dbReference type="Rhea" id="RHEA:53364"/>
        <dbReference type="Rhea" id="RHEA-COMP:13539"/>
        <dbReference type="Rhea" id="RHEA-COMP:13540"/>
        <dbReference type="ChEBI" id="CHEBI:15378"/>
        <dbReference type="ChEBI" id="CHEBI:57540"/>
        <dbReference type="ChEBI" id="CHEBI:57945"/>
        <dbReference type="ChEBI" id="CHEBI:65315"/>
        <dbReference type="ChEBI" id="CHEBI:74443"/>
        <dbReference type="EC" id="1.3.1.89"/>
    </reaction>
    <physiologicalReaction direction="right-to-left" evidence="3">
        <dbReference type="Rhea" id="RHEA:53366"/>
    </physiologicalReaction>
</comment>
<evidence type="ECO:0000256" key="7">
    <source>
        <dbReference type="SAM" id="MobiDB-lite"/>
    </source>
</evidence>
<reference evidence="9" key="1">
    <citation type="submission" date="2023-06" db="EMBL/GenBank/DDBJ databases">
        <title>Survivors Of The Sea: Transcriptome response of Skeletonema marinoi to long-term dormancy.</title>
        <authorList>
            <person name="Pinder M.I.M."/>
            <person name="Kourtchenko O."/>
            <person name="Robertson E.K."/>
            <person name="Larsson T."/>
            <person name="Maumus F."/>
            <person name="Osuna-Cruz C.M."/>
            <person name="Vancaester E."/>
            <person name="Stenow R."/>
            <person name="Vandepoele K."/>
            <person name="Ploug H."/>
            <person name="Bruchert V."/>
            <person name="Godhe A."/>
            <person name="Topel M."/>
        </authorList>
    </citation>
    <scope>NUCLEOTIDE SEQUENCE</scope>
    <source>
        <strain evidence="9">R05AC</strain>
    </source>
</reference>
<dbReference type="InterPro" id="IPR035587">
    <property type="entry name" value="DUS-like_FMN-bd"/>
</dbReference>
<evidence type="ECO:0000256" key="4">
    <source>
        <dbReference type="ARBA" id="ARBA00048342"/>
    </source>
</evidence>
<evidence type="ECO:0000256" key="6">
    <source>
        <dbReference type="ARBA" id="ARBA00049513"/>
    </source>
</evidence>
<accession>A0AAD8Y4D2</accession>
<comment type="catalytic activity">
    <reaction evidence="4">
        <text>a 5,6-dihydrouridine in mRNA + NAD(+) = a uridine in mRNA + NADH + H(+)</text>
        <dbReference type="Rhea" id="RHEA:69851"/>
        <dbReference type="Rhea" id="RHEA-COMP:14658"/>
        <dbReference type="Rhea" id="RHEA-COMP:17789"/>
        <dbReference type="ChEBI" id="CHEBI:15378"/>
        <dbReference type="ChEBI" id="CHEBI:57540"/>
        <dbReference type="ChEBI" id="CHEBI:57945"/>
        <dbReference type="ChEBI" id="CHEBI:65315"/>
        <dbReference type="ChEBI" id="CHEBI:74443"/>
    </reaction>
    <physiologicalReaction direction="right-to-left" evidence="4">
        <dbReference type="Rhea" id="RHEA:69853"/>
    </physiologicalReaction>
</comment>
<dbReference type="GO" id="GO:0102265">
    <property type="term" value="F:tRNA-dihydrouridine47 synthase activity"/>
    <property type="evidence" value="ECO:0007669"/>
    <property type="project" value="UniProtKB-EC"/>
</dbReference>
<evidence type="ECO:0000256" key="2">
    <source>
        <dbReference type="ARBA" id="ARBA00012376"/>
    </source>
</evidence>
<dbReference type="GO" id="GO:0003723">
    <property type="term" value="F:RNA binding"/>
    <property type="evidence" value="ECO:0007669"/>
    <property type="project" value="TreeGrafter"/>
</dbReference>
<dbReference type="Proteomes" id="UP001224775">
    <property type="component" value="Unassembled WGS sequence"/>
</dbReference>
<feature type="domain" description="DUS-like FMN-binding" evidence="8">
    <location>
        <begin position="11"/>
        <end position="281"/>
    </location>
</feature>
<feature type="region of interest" description="Disordered" evidence="7">
    <location>
        <begin position="379"/>
        <end position="411"/>
    </location>
</feature>
<evidence type="ECO:0000313" key="10">
    <source>
        <dbReference type="Proteomes" id="UP001224775"/>
    </source>
</evidence>
<evidence type="ECO:0000256" key="3">
    <source>
        <dbReference type="ARBA" id="ARBA00048266"/>
    </source>
</evidence>
<comment type="catalytic activity">
    <reaction evidence="6">
        <text>5,6-dihydrouridine(47) in tRNA + NADP(+) = uridine(47) in tRNA + NADPH + H(+)</text>
        <dbReference type="Rhea" id="RHEA:53360"/>
        <dbReference type="Rhea" id="RHEA-COMP:13539"/>
        <dbReference type="Rhea" id="RHEA-COMP:13540"/>
        <dbReference type="ChEBI" id="CHEBI:15378"/>
        <dbReference type="ChEBI" id="CHEBI:57783"/>
        <dbReference type="ChEBI" id="CHEBI:58349"/>
        <dbReference type="ChEBI" id="CHEBI:65315"/>
        <dbReference type="ChEBI" id="CHEBI:74443"/>
        <dbReference type="EC" id="1.3.1.89"/>
    </reaction>
    <physiologicalReaction direction="right-to-left" evidence="6">
        <dbReference type="Rhea" id="RHEA:53362"/>
    </physiologicalReaction>
</comment>
<dbReference type="EMBL" id="JATAAI010000021">
    <property type="protein sequence ID" value="KAK1738440.1"/>
    <property type="molecule type" value="Genomic_DNA"/>
</dbReference>
<dbReference type="Pfam" id="PF01207">
    <property type="entry name" value="Dus"/>
    <property type="match status" value="1"/>
</dbReference>
<dbReference type="AlphaFoldDB" id="A0AAD8Y4D2"/>
<evidence type="ECO:0000313" key="9">
    <source>
        <dbReference type="EMBL" id="KAK1738440.1"/>
    </source>
</evidence>
<comment type="similarity">
    <text evidence="1">Belongs to the Dus family. Dus3 subfamily.</text>
</comment>
<dbReference type="Gene3D" id="3.20.20.70">
    <property type="entry name" value="Aldolase class I"/>
    <property type="match status" value="1"/>
</dbReference>
<dbReference type="InterPro" id="IPR013785">
    <property type="entry name" value="Aldolase_TIM"/>
</dbReference>
<proteinExistence type="inferred from homology"/>
<organism evidence="9 10">
    <name type="scientific">Skeletonema marinoi</name>
    <dbReference type="NCBI Taxonomy" id="267567"/>
    <lineage>
        <taxon>Eukaryota</taxon>
        <taxon>Sar</taxon>
        <taxon>Stramenopiles</taxon>
        <taxon>Ochrophyta</taxon>
        <taxon>Bacillariophyta</taxon>
        <taxon>Coscinodiscophyceae</taxon>
        <taxon>Thalassiosirophycidae</taxon>
        <taxon>Thalassiosirales</taxon>
        <taxon>Skeletonemataceae</taxon>
        <taxon>Skeletonema</taxon>
        <taxon>Skeletonema marinoi-dohrnii complex</taxon>
    </lineage>
</organism>
<dbReference type="SUPFAM" id="SSF51395">
    <property type="entry name" value="FMN-linked oxidoreductases"/>
    <property type="match status" value="1"/>
</dbReference>
<dbReference type="PANTHER" id="PTHR45846:SF1">
    <property type="entry name" value="TRNA-DIHYDROURIDINE(47) SYNTHASE [NAD(P)(+)]-LIKE"/>
    <property type="match status" value="1"/>
</dbReference>
<feature type="compositionally biased region" description="Basic residues" evidence="7">
    <location>
        <begin position="394"/>
        <end position="405"/>
    </location>
</feature>
<gene>
    <name evidence="9" type="ORF">QTG54_011109</name>
</gene>
<dbReference type="CDD" id="cd02801">
    <property type="entry name" value="DUS_like_FMN"/>
    <property type="match status" value="1"/>
</dbReference>
<dbReference type="EC" id="1.3.1.89" evidence="2"/>
<dbReference type="PANTHER" id="PTHR45846">
    <property type="entry name" value="TRNA-DIHYDROURIDINE(47) SYNTHASE [NAD(P)(+)]-LIKE"/>
    <property type="match status" value="1"/>
</dbReference>
<comment type="caution">
    <text evidence="9">The sequence shown here is derived from an EMBL/GenBank/DDBJ whole genome shotgun (WGS) entry which is preliminary data.</text>
</comment>
<evidence type="ECO:0000256" key="1">
    <source>
        <dbReference type="ARBA" id="ARBA00005451"/>
    </source>
</evidence>